<gene>
    <name evidence="1" type="ORF">PCON_11064</name>
</gene>
<proteinExistence type="predicted"/>
<evidence type="ECO:0000313" key="1">
    <source>
        <dbReference type="EMBL" id="CCX11470.1"/>
    </source>
</evidence>
<sequence>MNGLMCSGKIGMVNTSYTTRKKTQKLVKKFPGWWYELELFCFWILKLRGPKLYSIDGELVLH</sequence>
<dbReference type="AlphaFoldDB" id="U4L3X2"/>
<keyword evidence="2" id="KW-1185">Reference proteome</keyword>
<protein>
    <submittedName>
        <fullName evidence="1">Uncharacterized protein</fullName>
    </submittedName>
</protein>
<name>U4L3X2_PYROM</name>
<accession>U4L3X2</accession>
<evidence type="ECO:0000313" key="2">
    <source>
        <dbReference type="Proteomes" id="UP000018144"/>
    </source>
</evidence>
<dbReference type="Proteomes" id="UP000018144">
    <property type="component" value="Unassembled WGS sequence"/>
</dbReference>
<organism evidence="1 2">
    <name type="scientific">Pyronema omphalodes (strain CBS 100304)</name>
    <name type="common">Pyronema confluens</name>
    <dbReference type="NCBI Taxonomy" id="1076935"/>
    <lineage>
        <taxon>Eukaryota</taxon>
        <taxon>Fungi</taxon>
        <taxon>Dikarya</taxon>
        <taxon>Ascomycota</taxon>
        <taxon>Pezizomycotina</taxon>
        <taxon>Pezizomycetes</taxon>
        <taxon>Pezizales</taxon>
        <taxon>Pyronemataceae</taxon>
        <taxon>Pyronema</taxon>
    </lineage>
</organism>
<dbReference type="EMBL" id="HF935621">
    <property type="protein sequence ID" value="CCX11470.1"/>
    <property type="molecule type" value="Genomic_DNA"/>
</dbReference>
<reference evidence="1 2" key="1">
    <citation type="journal article" date="2013" name="PLoS Genet.">
        <title>The genome and development-dependent transcriptomes of Pyronema confluens: a window into fungal evolution.</title>
        <authorList>
            <person name="Traeger S."/>
            <person name="Altegoer F."/>
            <person name="Freitag M."/>
            <person name="Gabaldon T."/>
            <person name="Kempken F."/>
            <person name="Kumar A."/>
            <person name="Marcet-Houben M."/>
            <person name="Poggeler S."/>
            <person name="Stajich J.E."/>
            <person name="Nowrousian M."/>
        </authorList>
    </citation>
    <scope>NUCLEOTIDE SEQUENCE [LARGE SCALE GENOMIC DNA]</scope>
    <source>
        <strain evidence="2">CBS 100304</strain>
        <tissue evidence="1">Vegetative mycelium</tissue>
    </source>
</reference>